<protein>
    <submittedName>
        <fullName evidence="2">Pentapeptide repeat protein</fullName>
    </submittedName>
</protein>
<name>A0A4R8G1Y9_9RHOB</name>
<proteinExistence type="predicted"/>
<dbReference type="InterPro" id="IPR051082">
    <property type="entry name" value="Pentapeptide-BTB/POZ_domain"/>
</dbReference>
<dbReference type="PANTHER" id="PTHR14136:SF17">
    <property type="entry name" value="BTB_POZ DOMAIN-CONTAINING PROTEIN KCTD9"/>
    <property type="match status" value="1"/>
</dbReference>
<organism evidence="2 3">
    <name type="scientific">Rhodovulum visakhapatnamense</name>
    <dbReference type="NCBI Taxonomy" id="364297"/>
    <lineage>
        <taxon>Bacteria</taxon>
        <taxon>Pseudomonadati</taxon>
        <taxon>Pseudomonadota</taxon>
        <taxon>Alphaproteobacteria</taxon>
        <taxon>Rhodobacterales</taxon>
        <taxon>Paracoccaceae</taxon>
        <taxon>Rhodovulum</taxon>
    </lineage>
</organism>
<feature type="compositionally biased region" description="Basic and acidic residues" evidence="1">
    <location>
        <begin position="167"/>
        <end position="176"/>
    </location>
</feature>
<accession>A0A4R8G1Y9</accession>
<dbReference type="InterPro" id="IPR001646">
    <property type="entry name" value="5peptide_repeat"/>
</dbReference>
<dbReference type="Pfam" id="PF00805">
    <property type="entry name" value="Pentapeptide"/>
    <property type="match status" value="2"/>
</dbReference>
<evidence type="ECO:0000313" key="2">
    <source>
        <dbReference type="EMBL" id="TDX33727.1"/>
    </source>
</evidence>
<dbReference type="EMBL" id="SOEB01000001">
    <property type="protein sequence ID" value="TDX33727.1"/>
    <property type="molecule type" value="Genomic_DNA"/>
</dbReference>
<dbReference type="AlphaFoldDB" id="A0A4R8G1Y9"/>
<evidence type="ECO:0000313" key="3">
    <source>
        <dbReference type="Proteomes" id="UP000295484"/>
    </source>
</evidence>
<dbReference type="RefSeq" id="WP_134076832.1">
    <property type="nucleotide sequence ID" value="NZ_SOEB01000001.1"/>
</dbReference>
<dbReference type="PANTHER" id="PTHR14136">
    <property type="entry name" value="BTB_POZ DOMAIN-CONTAINING PROTEIN KCTD9"/>
    <property type="match status" value="1"/>
</dbReference>
<evidence type="ECO:0000256" key="1">
    <source>
        <dbReference type="SAM" id="MobiDB-lite"/>
    </source>
</evidence>
<dbReference type="SUPFAM" id="SSF141571">
    <property type="entry name" value="Pentapeptide repeat-like"/>
    <property type="match status" value="1"/>
</dbReference>
<gene>
    <name evidence="2" type="ORF">EV657_101155</name>
</gene>
<reference evidence="2 3" key="1">
    <citation type="submission" date="2019-03" db="EMBL/GenBank/DDBJ databases">
        <title>Genomic Encyclopedia of Type Strains, Phase IV (KMG-IV): sequencing the most valuable type-strain genomes for metagenomic binning, comparative biology and taxonomic classification.</title>
        <authorList>
            <person name="Goeker M."/>
        </authorList>
    </citation>
    <scope>NUCLEOTIDE SEQUENCE [LARGE SCALE GENOMIC DNA]</scope>
    <source>
        <strain evidence="2 3">JA181</strain>
    </source>
</reference>
<comment type="caution">
    <text evidence="2">The sequence shown here is derived from an EMBL/GenBank/DDBJ whole genome shotgun (WGS) entry which is preliminary data.</text>
</comment>
<feature type="region of interest" description="Disordered" evidence="1">
    <location>
        <begin position="165"/>
        <end position="185"/>
    </location>
</feature>
<sequence>MGNPQHLEWLLEGVEAWNARQKREELVPDLSGMDFRRAFQNAGKLVFSRIPLWLANLVGADLGGANLRGANLKGADLGGANLEGANLVGADLGGANLRGANLKGADLGGADLGGADLGGADVRTVYSGVRTNDVSTPEYTDLSQTLALTQAQCDTMLGDTGTILPEGLHHPAHWPDPEPPDSEDTEDKIDLALTVPLVRASALDFEITETGVEAITPPGQALDGAIFGPGCVQRAEALIENARSLAASLSNKLGHDMRADLRDYARHLAANDNGNPHRLVFLAAGLRGDLVDPIVASAFSERLKAQLGMFLDQHDDFLRHCLPQTHEAALTKENADLARTFTKEEATEILDRLEGAIATADATTASVAEALGEFRAVDEKLNALKIKAFGPEENEKLERAVQREAVELGALSARLYWRAQQVVARTRLHAGDLAIVATLTGKSAPQMAQIIVHYLQPLMHKLGAILPGLPPV</sequence>
<dbReference type="Gene3D" id="2.160.20.80">
    <property type="entry name" value="E3 ubiquitin-protein ligase SopA"/>
    <property type="match status" value="1"/>
</dbReference>
<dbReference type="Proteomes" id="UP000295484">
    <property type="component" value="Unassembled WGS sequence"/>
</dbReference>